<organism evidence="3 4">
    <name type="scientific">Thermomonospora curvata (strain ATCC 19995 / DSM 43183 / JCM 3096 / KCTC 9072 / NBRC 15933 / NCIMB 10081 / Henssen B9)</name>
    <dbReference type="NCBI Taxonomy" id="471852"/>
    <lineage>
        <taxon>Bacteria</taxon>
        <taxon>Bacillati</taxon>
        <taxon>Actinomycetota</taxon>
        <taxon>Actinomycetes</taxon>
        <taxon>Streptosporangiales</taxon>
        <taxon>Thermomonosporaceae</taxon>
        <taxon>Thermomonospora</taxon>
    </lineage>
</organism>
<evidence type="ECO:0000313" key="3">
    <source>
        <dbReference type="EMBL" id="ACY97221.1"/>
    </source>
</evidence>
<keyword evidence="4" id="KW-1185">Reference proteome</keyword>
<evidence type="ECO:0000259" key="2">
    <source>
        <dbReference type="Pfam" id="PF08940"/>
    </source>
</evidence>
<dbReference type="OrthoDB" id="4828144at2"/>
<protein>
    <recommendedName>
        <fullName evidence="2">DUF1918 domain-containing protein</fullName>
    </recommendedName>
</protein>
<dbReference type="KEGG" id="tcu:Tcur_1645"/>
<dbReference type="Gene3D" id="2.30.30.440">
    <property type="entry name" value="Domain of unknown function DUF1918"/>
    <property type="match status" value="1"/>
</dbReference>
<dbReference type="eggNOG" id="ENOG503395Y">
    <property type="taxonomic scope" value="Bacteria"/>
</dbReference>
<feature type="region of interest" description="Disordered" evidence="1">
    <location>
        <begin position="51"/>
        <end position="74"/>
    </location>
</feature>
<dbReference type="HOGENOM" id="CLU_172512_1_1_11"/>
<dbReference type="RefSeq" id="WP_012852005.1">
    <property type="nucleotide sequence ID" value="NC_013510.1"/>
</dbReference>
<proteinExistence type="predicted"/>
<dbReference type="InterPro" id="IPR015035">
    <property type="entry name" value="DUF1918"/>
</dbReference>
<dbReference type="SUPFAM" id="SSF50118">
    <property type="entry name" value="Cell growth inhibitor/plasmid maintenance toxic component"/>
    <property type="match status" value="1"/>
</dbReference>
<name>D1ABI5_THECD</name>
<gene>
    <name evidence="3" type="ordered locus">Tcur_1645</name>
</gene>
<sequence length="74" mass="7864">MQASVGDRLHVRGNAVGQPDRSGEIIEVRGGEGGPPYVVRFDDGHTGLVFPGPDAVVESPRKASRKTGRVPQRS</sequence>
<evidence type="ECO:0000313" key="4">
    <source>
        <dbReference type="Proteomes" id="UP000001918"/>
    </source>
</evidence>
<feature type="region of interest" description="Disordered" evidence="1">
    <location>
        <begin position="1"/>
        <end position="37"/>
    </location>
</feature>
<evidence type="ECO:0000256" key="1">
    <source>
        <dbReference type="SAM" id="MobiDB-lite"/>
    </source>
</evidence>
<dbReference type="EMBL" id="CP001738">
    <property type="protein sequence ID" value="ACY97221.1"/>
    <property type="molecule type" value="Genomic_DNA"/>
</dbReference>
<dbReference type="STRING" id="471852.Tcur_1645"/>
<feature type="compositionally biased region" description="Basic and acidic residues" evidence="1">
    <location>
        <begin position="21"/>
        <end position="30"/>
    </location>
</feature>
<dbReference type="Proteomes" id="UP000001918">
    <property type="component" value="Chromosome"/>
</dbReference>
<dbReference type="AlphaFoldDB" id="D1ABI5"/>
<dbReference type="Pfam" id="PF08940">
    <property type="entry name" value="DUF1918"/>
    <property type="match status" value="1"/>
</dbReference>
<accession>D1ABI5</accession>
<feature type="domain" description="DUF1918" evidence="2">
    <location>
        <begin position="1"/>
        <end position="57"/>
    </location>
</feature>
<reference evidence="3 4" key="1">
    <citation type="journal article" date="2011" name="Stand. Genomic Sci.">
        <title>Complete genome sequence of Thermomonospora curvata type strain (B9).</title>
        <authorList>
            <person name="Chertkov O."/>
            <person name="Sikorski J."/>
            <person name="Nolan M."/>
            <person name="Lapidus A."/>
            <person name="Lucas S."/>
            <person name="Del Rio T.G."/>
            <person name="Tice H."/>
            <person name="Cheng J.F."/>
            <person name="Goodwin L."/>
            <person name="Pitluck S."/>
            <person name="Liolios K."/>
            <person name="Ivanova N."/>
            <person name="Mavromatis K."/>
            <person name="Mikhailova N."/>
            <person name="Ovchinnikova G."/>
            <person name="Pati A."/>
            <person name="Chen A."/>
            <person name="Palaniappan K."/>
            <person name="Djao O.D."/>
            <person name="Land M."/>
            <person name="Hauser L."/>
            <person name="Chang Y.J."/>
            <person name="Jeffries C.D."/>
            <person name="Brettin T."/>
            <person name="Han C."/>
            <person name="Detter J.C."/>
            <person name="Rohde M."/>
            <person name="Goker M."/>
            <person name="Woyke T."/>
            <person name="Bristow J."/>
            <person name="Eisen J.A."/>
            <person name="Markowitz V."/>
            <person name="Hugenholtz P."/>
            <person name="Klenk H.P."/>
            <person name="Kyrpides N.C."/>
        </authorList>
    </citation>
    <scope>NUCLEOTIDE SEQUENCE [LARGE SCALE GENOMIC DNA]</scope>
    <source>
        <strain evidence="4">ATCC 19995 / DSM 43183 / JCM 3096 / KCTC 9072 / NBRC 15933 / NCIMB 10081 / Henssen B9</strain>
    </source>
</reference>